<feature type="transmembrane region" description="Helical" evidence="1">
    <location>
        <begin position="17"/>
        <end position="34"/>
    </location>
</feature>
<proteinExistence type="predicted"/>
<organism evidence="2 3">
    <name type="scientific">Amycolatopsis bullii</name>
    <dbReference type="NCBI Taxonomy" id="941987"/>
    <lineage>
        <taxon>Bacteria</taxon>
        <taxon>Bacillati</taxon>
        <taxon>Actinomycetota</taxon>
        <taxon>Actinomycetes</taxon>
        <taxon>Pseudonocardiales</taxon>
        <taxon>Pseudonocardiaceae</taxon>
        <taxon>Amycolatopsis</taxon>
    </lineage>
</organism>
<dbReference type="RefSeq" id="WP_229902695.1">
    <property type="nucleotide sequence ID" value="NZ_BNAW01000008.1"/>
</dbReference>
<evidence type="ECO:0000313" key="3">
    <source>
        <dbReference type="Proteomes" id="UP000649955"/>
    </source>
</evidence>
<accession>A0ABQ3K976</accession>
<keyword evidence="3" id="KW-1185">Reference proteome</keyword>
<evidence type="ECO:0000256" key="1">
    <source>
        <dbReference type="SAM" id="Phobius"/>
    </source>
</evidence>
<dbReference type="EMBL" id="BNAW01000008">
    <property type="protein sequence ID" value="GHG09011.1"/>
    <property type="molecule type" value="Genomic_DNA"/>
</dbReference>
<gene>
    <name evidence="2" type="ORF">GCM10017567_27400</name>
</gene>
<comment type="caution">
    <text evidence="2">The sequence shown here is derived from an EMBL/GenBank/DDBJ whole genome shotgun (WGS) entry which is preliminary data.</text>
</comment>
<sequence>MFTTTPFPRVRTRGRRWITISVVLVAAIAVVLIARHATTPPAPPATTPPPGAALTATPTAPIDEATALASRSMLTLPPEAALPHELTTATAGPPITVPRPAPMADRVISDGFPATAEGALGWLTEFNETALRGGDPATYVRAYDESALPHAPAPQGSGPLALLTSFRDRAHLRPGELKPGLTVTYEVTQGLIKGTADAGRFAVVCTLGQLSFNYQGQATSMGIGDCQALRWTGTAWRIAPGTRAAYATCAWPGSVESVTAGYRPLHREGVR</sequence>
<name>A0ABQ3K976_9PSEU</name>
<keyword evidence="1" id="KW-1133">Transmembrane helix</keyword>
<protein>
    <submittedName>
        <fullName evidence="2">Uncharacterized protein</fullName>
    </submittedName>
</protein>
<keyword evidence="1" id="KW-0812">Transmembrane</keyword>
<dbReference type="Proteomes" id="UP000649955">
    <property type="component" value="Unassembled WGS sequence"/>
</dbReference>
<keyword evidence="1" id="KW-0472">Membrane</keyword>
<evidence type="ECO:0000313" key="2">
    <source>
        <dbReference type="EMBL" id="GHG09011.1"/>
    </source>
</evidence>
<reference evidence="3" key="1">
    <citation type="journal article" date="2019" name="Int. J. Syst. Evol. Microbiol.">
        <title>The Global Catalogue of Microorganisms (GCM) 10K type strain sequencing project: providing services to taxonomists for standard genome sequencing and annotation.</title>
        <authorList>
            <consortium name="The Broad Institute Genomics Platform"/>
            <consortium name="The Broad Institute Genome Sequencing Center for Infectious Disease"/>
            <person name="Wu L."/>
            <person name="Ma J."/>
        </authorList>
    </citation>
    <scope>NUCLEOTIDE SEQUENCE [LARGE SCALE GENOMIC DNA]</scope>
    <source>
        <strain evidence="3">CGMCC 4.7680</strain>
    </source>
</reference>